<dbReference type="Pfam" id="PF11589">
    <property type="entry name" value="DUF3244"/>
    <property type="match status" value="1"/>
</dbReference>
<evidence type="ECO:0000313" key="3">
    <source>
        <dbReference type="Proteomes" id="UP000279562"/>
    </source>
</evidence>
<sequence length="139" mass="15472">MRHTIFLMTLLLIGFKAAIQARGFNSYTEIPLTICSDNSDRDPTGDDPDIGPDNQPITRGIIFQPAYAHLYNKVVNIYFANTYHTAVITISNQSTGEMVYSETHDSPTKLSIDLSSKSYGNYLIRIETESVSLQGSFSL</sequence>
<accession>A0A3P2AD97</accession>
<comment type="caution">
    <text evidence="2">The sequence shown here is derived from an EMBL/GenBank/DDBJ whole genome shotgun (WGS) entry which is preliminary data.</text>
</comment>
<name>A0A3P2AD97_9BACE</name>
<dbReference type="InterPro" id="IPR021638">
    <property type="entry name" value="DUF3244"/>
</dbReference>
<dbReference type="AlphaFoldDB" id="A0A3P2AD97"/>
<gene>
    <name evidence="2" type="ORF">EII33_05025</name>
</gene>
<feature type="region of interest" description="Disordered" evidence="1">
    <location>
        <begin position="35"/>
        <end position="54"/>
    </location>
</feature>
<organism evidence="2 3">
    <name type="scientific">Prevotella heparinolytica</name>
    <dbReference type="NCBI Taxonomy" id="28113"/>
    <lineage>
        <taxon>Bacteria</taxon>
        <taxon>Pseudomonadati</taxon>
        <taxon>Bacteroidota</taxon>
        <taxon>Bacteroidia</taxon>
        <taxon>Bacteroidales</taxon>
        <taxon>Bacteroidaceae</taxon>
        <taxon>Bacteroides</taxon>
    </lineage>
</organism>
<dbReference type="RefSeq" id="WP_125238781.1">
    <property type="nucleotide sequence ID" value="NZ_RQYF01000014.1"/>
</dbReference>
<dbReference type="EMBL" id="RQYF01000014">
    <property type="protein sequence ID" value="RRD92140.1"/>
    <property type="molecule type" value="Genomic_DNA"/>
</dbReference>
<protein>
    <submittedName>
        <fullName evidence="2">DUF3244 domain-containing protein</fullName>
    </submittedName>
</protein>
<dbReference type="Gene3D" id="2.60.40.3080">
    <property type="match status" value="1"/>
</dbReference>
<dbReference type="Proteomes" id="UP000279562">
    <property type="component" value="Unassembled WGS sequence"/>
</dbReference>
<evidence type="ECO:0000256" key="1">
    <source>
        <dbReference type="SAM" id="MobiDB-lite"/>
    </source>
</evidence>
<keyword evidence="3" id="KW-1185">Reference proteome</keyword>
<proteinExistence type="predicted"/>
<reference evidence="2 3" key="1">
    <citation type="submission" date="2018-11" db="EMBL/GenBank/DDBJ databases">
        <title>Genomes From Bacteria Associated with the Canine Oral Cavity: a Test Case for Automated Genome-Based Taxonomic Assignment.</title>
        <authorList>
            <person name="Coil D.A."/>
            <person name="Jospin G."/>
            <person name="Darling A.E."/>
            <person name="Wallis C."/>
            <person name="Davis I.J."/>
            <person name="Harris S."/>
            <person name="Eisen J.A."/>
            <person name="Holcombe L.J."/>
            <person name="O'Flynn C."/>
        </authorList>
    </citation>
    <scope>NUCLEOTIDE SEQUENCE [LARGE SCALE GENOMIC DNA]</scope>
    <source>
        <strain evidence="2 3">OH1047_COT-310</strain>
    </source>
</reference>
<evidence type="ECO:0000313" key="2">
    <source>
        <dbReference type="EMBL" id="RRD92140.1"/>
    </source>
</evidence>